<organism evidence="1 2">
    <name type="scientific">Segatella copri</name>
    <dbReference type="NCBI Taxonomy" id="165179"/>
    <lineage>
        <taxon>Bacteria</taxon>
        <taxon>Pseudomonadati</taxon>
        <taxon>Bacteroidota</taxon>
        <taxon>Bacteroidia</taxon>
        <taxon>Bacteroidales</taxon>
        <taxon>Prevotellaceae</taxon>
        <taxon>Segatella</taxon>
    </lineage>
</organism>
<dbReference type="EMBL" id="VZBZ01000066">
    <property type="protein sequence ID" value="MQN77213.1"/>
    <property type="molecule type" value="Genomic_DNA"/>
</dbReference>
<name>A0AA90UQW6_9BACT</name>
<reference evidence="2" key="1">
    <citation type="submission" date="2019-09" db="EMBL/GenBank/DDBJ databases">
        <title>Distinct polysaccharide growth profiles of human intestinal Prevotella copri isolates.</title>
        <authorList>
            <person name="Fehlner-Peach H."/>
            <person name="Magnabosco C."/>
            <person name="Raghavan V."/>
            <person name="Scher J.U."/>
            <person name="Tett A."/>
            <person name="Cox L.M."/>
            <person name="Gottsegen C."/>
            <person name="Watters A."/>
            <person name="Wiltshire- Gordon J.D."/>
            <person name="Segata N."/>
            <person name="Bonneau R."/>
            <person name="Littman D.R."/>
        </authorList>
    </citation>
    <scope>NUCLEOTIDE SEQUENCE [LARGE SCALE GENOMIC DNA]</scope>
    <source>
        <strain evidence="2">BU41712</strain>
    </source>
</reference>
<protein>
    <submittedName>
        <fullName evidence="1">DUF3800 domain-containing protein</fullName>
    </submittedName>
</protein>
<proteinExistence type="predicted"/>
<comment type="caution">
    <text evidence="1">The sequence shown here is derived from an EMBL/GenBank/DDBJ whole genome shotgun (WGS) entry which is preliminary data.</text>
</comment>
<gene>
    <name evidence="1" type="ORF">F7D71_04890</name>
</gene>
<dbReference type="InterPro" id="IPR024524">
    <property type="entry name" value="DUF3800"/>
</dbReference>
<evidence type="ECO:0000313" key="1">
    <source>
        <dbReference type="EMBL" id="MQN77213.1"/>
    </source>
</evidence>
<evidence type="ECO:0000313" key="2">
    <source>
        <dbReference type="Proteomes" id="UP000423156"/>
    </source>
</evidence>
<dbReference type="Pfam" id="PF12686">
    <property type="entry name" value="DUF3800"/>
    <property type="match status" value="1"/>
</dbReference>
<sequence length="250" mass="29077">MANKFILYLDECGDQNLASFDPQFPIFTLCGIVVSEEQDKVLAERINVLKKEIWNNINIIFHSRDIRKCQNGFEVLFDLDVKKRFFQGVNDILGDNGYVVVCCSILKEPYIRQYGKLNDVYGLSLSYIMERVVFYLDSLGLTDIELCTIIEKRGKKEDASLLNYYNQLLDRGTYWVDSHRMKKVFKKFDMRWKSENIIGLQIADLIAYPVTRHVLNPNGVNLAFDVLKKNIFQLNGKVYGMKIFPKEQGK</sequence>
<accession>A0AA90UQW6</accession>
<dbReference type="AlphaFoldDB" id="A0AA90UQW6"/>
<dbReference type="RefSeq" id="WP_153092416.1">
    <property type="nucleotide sequence ID" value="NZ_VZBX01000139.1"/>
</dbReference>
<dbReference type="Proteomes" id="UP000423156">
    <property type="component" value="Unassembled WGS sequence"/>
</dbReference>